<reference evidence="2" key="1">
    <citation type="submission" date="2018-12" db="EMBL/GenBank/DDBJ databases">
        <title>Novel natural products biosynthetic potential of the class Ktedonobacteria.</title>
        <authorList>
            <person name="Zheng Y."/>
            <person name="Saitou A."/>
            <person name="Wang C.M."/>
            <person name="Toyoda A."/>
            <person name="Minakuchi Y."/>
            <person name="Sekiguchi Y."/>
            <person name="Ueda K."/>
            <person name="Takano H."/>
            <person name="Sakai Y."/>
            <person name="Yokota A."/>
            <person name="Yabe S."/>
        </authorList>
    </citation>
    <scope>NUCLEOTIDE SEQUENCE</scope>
    <source>
        <strain evidence="2">COM3</strain>
    </source>
</reference>
<organism evidence="2">
    <name type="scientific">Thermosporothrix sp. COM3</name>
    <dbReference type="NCBI Taxonomy" id="2490863"/>
    <lineage>
        <taxon>Bacteria</taxon>
        <taxon>Bacillati</taxon>
        <taxon>Chloroflexota</taxon>
        <taxon>Ktedonobacteria</taxon>
        <taxon>Ktedonobacterales</taxon>
        <taxon>Thermosporotrichaceae</taxon>
        <taxon>Thermosporothrix</taxon>
    </lineage>
</organism>
<dbReference type="Gene3D" id="3.20.20.100">
    <property type="entry name" value="NADP-dependent oxidoreductase domain"/>
    <property type="match status" value="1"/>
</dbReference>
<name>A0A455SWN7_9CHLR</name>
<accession>A0A455SWN7</accession>
<dbReference type="Pfam" id="PF00248">
    <property type="entry name" value="Aldo_ket_red"/>
    <property type="match status" value="1"/>
</dbReference>
<dbReference type="SUPFAM" id="SSF51430">
    <property type="entry name" value="NAD(P)-linked oxidoreductase"/>
    <property type="match status" value="1"/>
</dbReference>
<dbReference type="GO" id="GO:0005829">
    <property type="term" value="C:cytosol"/>
    <property type="evidence" value="ECO:0007669"/>
    <property type="project" value="TreeGrafter"/>
</dbReference>
<dbReference type="InterPro" id="IPR023210">
    <property type="entry name" value="NADP_OxRdtase_dom"/>
</dbReference>
<protein>
    <recommendedName>
        <fullName evidence="1">NADP-dependent oxidoreductase domain-containing protein</fullName>
    </recommendedName>
</protein>
<dbReference type="PANTHER" id="PTHR43364">
    <property type="entry name" value="NADH-SPECIFIC METHYLGLYOXAL REDUCTASE-RELATED"/>
    <property type="match status" value="1"/>
</dbReference>
<sequence length="208" mass="23196">MQQVPLGKTGVQVSAICLGCMFFGTRIPKEIAYQLLDDYVEAGGCFVDTANNYAFWVEGATGDESETLLGNWMKERRNRDQIFVATKMGARPTVPGGGLDQAEGLSARTIIKAIEGSLKRLQTDHIDLYYTHMEDRATPLEETLEALDRLVREGKVSMLGCSNRMTWRIEEARQVSRAHQWAECFSVFNSGIAICAPNRELTSAFSYV</sequence>
<evidence type="ECO:0000259" key="1">
    <source>
        <dbReference type="Pfam" id="PF00248"/>
    </source>
</evidence>
<dbReference type="InterPro" id="IPR036812">
    <property type="entry name" value="NAD(P)_OxRdtase_dom_sf"/>
</dbReference>
<dbReference type="AlphaFoldDB" id="A0A455SWN7"/>
<evidence type="ECO:0000313" key="2">
    <source>
        <dbReference type="EMBL" id="BBH91591.1"/>
    </source>
</evidence>
<dbReference type="EMBL" id="AP019376">
    <property type="protein sequence ID" value="BBH91591.1"/>
    <property type="molecule type" value="Genomic_DNA"/>
</dbReference>
<feature type="domain" description="NADP-dependent oxidoreductase" evidence="1">
    <location>
        <begin position="15"/>
        <end position="177"/>
    </location>
</feature>
<dbReference type="InterPro" id="IPR050523">
    <property type="entry name" value="AKR_Detox_Biosynth"/>
</dbReference>
<dbReference type="PANTHER" id="PTHR43364:SF6">
    <property type="entry name" value="OXIDOREDUCTASE-RELATED"/>
    <property type="match status" value="1"/>
</dbReference>
<proteinExistence type="predicted"/>
<gene>
    <name evidence="2" type="ORF">KTC_63420</name>
</gene>